<protein>
    <recommendedName>
        <fullName evidence="1">Cyclic nucleotide-binding domain-containing protein</fullName>
    </recommendedName>
</protein>
<dbReference type="InterPro" id="IPR018490">
    <property type="entry name" value="cNMP-bd_dom_sf"/>
</dbReference>
<reference evidence="2" key="1">
    <citation type="submission" date="2014-05" db="EMBL/GenBank/DDBJ databases">
        <title>The transcriptome of the halophilic microalga Tetraselmis sp. GSL018 isolated from the Great Salt Lake, Utah.</title>
        <authorList>
            <person name="Jinkerson R.E."/>
            <person name="D'Adamo S."/>
            <person name="Posewitz M.C."/>
        </authorList>
    </citation>
    <scope>NUCLEOTIDE SEQUENCE</scope>
    <source>
        <strain evidence="2">GSL018</strain>
    </source>
</reference>
<dbReference type="Gene3D" id="2.60.120.10">
    <property type="entry name" value="Jelly Rolls"/>
    <property type="match status" value="1"/>
</dbReference>
<evidence type="ECO:0000313" key="2">
    <source>
        <dbReference type="EMBL" id="JAC60071.1"/>
    </source>
</evidence>
<dbReference type="PROSITE" id="PS50042">
    <property type="entry name" value="CNMP_BINDING_3"/>
    <property type="match status" value="1"/>
</dbReference>
<dbReference type="AlphaFoldDB" id="A0A061QNW7"/>
<dbReference type="InterPro" id="IPR018488">
    <property type="entry name" value="cNMP-bd_CS"/>
</dbReference>
<gene>
    <name evidence="2" type="ORF">TSPGSL018_29896</name>
</gene>
<dbReference type="InterPro" id="IPR014710">
    <property type="entry name" value="RmlC-like_jellyroll"/>
</dbReference>
<sequence>MLLSIGKEHLMEITPKFQPVFFNRGEYVIREGETGDAFFVVESGLFRVLH</sequence>
<dbReference type="SUPFAM" id="SSF51206">
    <property type="entry name" value="cAMP-binding domain-like"/>
    <property type="match status" value="1"/>
</dbReference>
<feature type="non-terminal residue" evidence="2">
    <location>
        <position position="50"/>
    </location>
</feature>
<evidence type="ECO:0000259" key="1">
    <source>
        <dbReference type="PROSITE" id="PS50042"/>
    </source>
</evidence>
<dbReference type="CDD" id="cd00038">
    <property type="entry name" value="CAP_ED"/>
    <property type="match status" value="1"/>
</dbReference>
<proteinExistence type="predicted"/>
<accession>A0A061QNW7</accession>
<dbReference type="PROSITE" id="PS00888">
    <property type="entry name" value="CNMP_BINDING_1"/>
    <property type="match status" value="1"/>
</dbReference>
<name>A0A061QNW7_9CHLO</name>
<organism evidence="2">
    <name type="scientific">Tetraselmis sp. GSL018</name>
    <dbReference type="NCBI Taxonomy" id="582737"/>
    <lineage>
        <taxon>Eukaryota</taxon>
        <taxon>Viridiplantae</taxon>
        <taxon>Chlorophyta</taxon>
        <taxon>core chlorophytes</taxon>
        <taxon>Chlorodendrophyceae</taxon>
        <taxon>Chlorodendrales</taxon>
        <taxon>Chlorodendraceae</taxon>
        <taxon>Tetraselmis</taxon>
    </lineage>
</organism>
<dbReference type="EMBL" id="GBEZ01027215">
    <property type="protein sequence ID" value="JAC60071.1"/>
    <property type="molecule type" value="Transcribed_RNA"/>
</dbReference>
<dbReference type="InterPro" id="IPR000595">
    <property type="entry name" value="cNMP-bd_dom"/>
</dbReference>
<feature type="domain" description="Cyclic nucleotide-binding" evidence="1">
    <location>
        <begin position="1"/>
        <end position="50"/>
    </location>
</feature>